<name>R0K4I8_ANAPL</name>
<gene>
    <name evidence="1" type="ORF">Anapl_03352</name>
</gene>
<evidence type="ECO:0000313" key="2">
    <source>
        <dbReference type="Proteomes" id="UP000296049"/>
    </source>
</evidence>
<dbReference type="EMBL" id="KB742733">
    <property type="protein sequence ID" value="EOB04986.1"/>
    <property type="molecule type" value="Genomic_DNA"/>
</dbReference>
<dbReference type="AlphaFoldDB" id="R0K4I8"/>
<sequence>MVQYKALERGEAGAEHPPPMPLVLQGGDHVSSSRVTQTEAIRGWRAVSPEGRSTAKQSCMYWHVTQDCTQLWDTGSCQLWKETPTASRAQWARTGLLPEATPLLLPVRGYQCEVYAEGWGWPPAVQAEGVLLTGCQRAPSPLPDPQQYQRRATYTNMIDFPWPDAARVNQDPRVAKPEFPKGSGSTGLDYSTWRRLQLKSATFPFLSLGFVLMPVSHRATHRVALTRQFLDLQSELDQETNLALAYNTYTMPKSTAKTASDQTRLQGIAQQHVSSLKTIYWSTADDFQQQSLLKPKFSKAPIRTQKSDSTGQST</sequence>
<organism evidence="1 2">
    <name type="scientific">Anas platyrhynchos</name>
    <name type="common">Mallard</name>
    <name type="synonym">Anas boschas</name>
    <dbReference type="NCBI Taxonomy" id="8839"/>
    <lineage>
        <taxon>Eukaryota</taxon>
        <taxon>Metazoa</taxon>
        <taxon>Chordata</taxon>
        <taxon>Craniata</taxon>
        <taxon>Vertebrata</taxon>
        <taxon>Euteleostomi</taxon>
        <taxon>Archelosauria</taxon>
        <taxon>Archosauria</taxon>
        <taxon>Dinosauria</taxon>
        <taxon>Saurischia</taxon>
        <taxon>Theropoda</taxon>
        <taxon>Coelurosauria</taxon>
        <taxon>Aves</taxon>
        <taxon>Neognathae</taxon>
        <taxon>Galloanserae</taxon>
        <taxon>Anseriformes</taxon>
        <taxon>Anatidae</taxon>
        <taxon>Anatinae</taxon>
        <taxon>Anas</taxon>
    </lineage>
</organism>
<protein>
    <submittedName>
        <fullName evidence="1">Uncharacterized protein</fullName>
    </submittedName>
</protein>
<keyword evidence="2" id="KW-1185">Reference proteome</keyword>
<reference evidence="2" key="1">
    <citation type="journal article" date="2013" name="Nat. Genet.">
        <title>The duck genome and transcriptome provide insight into an avian influenza virus reservoir species.</title>
        <authorList>
            <person name="Huang Y."/>
            <person name="Li Y."/>
            <person name="Burt D.W."/>
            <person name="Chen H."/>
            <person name="Zhang Y."/>
            <person name="Qian W."/>
            <person name="Kim H."/>
            <person name="Gan S."/>
            <person name="Zhao Y."/>
            <person name="Li J."/>
            <person name="Yi K."/>
            <person name="Feng H."/>
            <person name="Zhu P."/>
            <person name="Li B."/>
            <person name="Liu Q."/>
            <person name="Fairley S."/>
            <person name="Magor K.E."/>
            <person name="Du Z."/>
            <person name="Hu X."/>
            <person name="Goodman L."/>
            <person name="Tafer H."/>
            <person name="Vignal A."/>
            <person name="Lee T."/>
            <person name="Kim K.W."/>
            <person name="Sheng Z."/>
            <person name="An Y."/>
            <person name="Searle S."/>
            <person name="Herrero J."/>
            <person name="Groenen M.A."/>
            <person name="Crooijmans R.P."/>
            <person name="Faraut T."/>
            <person name="Cai Q."/>
            <person name="Webster R.G."/>
            <person name="Aldridge J.R."/>
            <person name="Warren W.C."/>
            <person name="Bartschat S."/>
            <person name="Kehr S."/>
            <person name="Marz M."/>
            <person name="Stadler P.F."/>
            <person name="Smith J."/>
            <person name="Kraus R.H."/>
            <person name="Zhao Y."/>
            <person name="Ren L."/>
            <person name="Fei J."/>
            <person name="Morisson M."/>
            <person name="Kaiser P."/>
            <person name="Griffin D.K."/>
            <person name="Rao M."/>
            <person name="Pitel F."/>
            <person name="Wang J."/>
            <person name="Li N."/>
        </authorList>
    </citation>
    <scope>NUCLEOTIDE SEQUENCE [LARGE SCALE GENOMIC DNA]</scope>
</reference>
<accession>R0K4I8</accession>
<evidence type="ECO:0000313" key="1">
    <source>
        <dbReference type="EMBL" id="EOB04986.1"/>
    </source>
</evidence>
<dbReference type="Proteomes" id="UP000296049">
    <property type="component" value="Unassembled WGS sequence"/>
</dbReference>
<proteinExistence type="predicted"/>